<protein>
    <recommendedName>
        <fullName evidence="10">Cytochrome P450</fullName>
    </recommendedName>
</protein>
<comment type="cofactor">
    <cofactor evidence="1">
        <name>heme</name>
        <dbReference type="ChEBI" id="CHEBI:30413"/>
    </cofactor>
</comment>
<dbReference type="InterPro" id="IPR036396">
    <property type="entry name" value="Cyt_P450_sf"/>
</dbReference>
<evidence type="ECO:0008006" key="10">
    <source>
        <dbReference type="Google" id="ProtNLM"/>
    </source>
</evidence>
<proteinExistence type="inferred from homology"/>
<reference evidence="8 9" key="1">
    <citation type="submission" date="2014-06" db="EMBL/GenBank/DDBJ databases">
        <authorList>
            <consortium name="DOE Joint Genome Institute"/>
            <person name="Kuo A."/>
            <person name="Kohler A."/>
            <person name="Nagy L.G."/>
            <person name="Floudas D."/>
            <person name="Copeland A."/>
            <person name="Barry K.W."/>
            <person name="Cichocki N."/>
            <person name="Veneault-Fourrey C."/>
            <person name="LaButti K."/>
            <person name="Lindquist E.A."/>
            <person name="Lipzen A."/>
            <person name="Lundell T."/>
            <person name="Morin E."/>
            <person name="Murat C."/>
            <person name="Sun H."/>
            <person name="Tunlid A."/>
            <person name="Henrissat B."/>
            <person name="Grigoriev I.V."/>
            <person name="Hibbett D.S."/>
            <person name="Martin F."/>
            <person name="Nordberg H.P."/>
            <person name="Cantor M.N."/>
            <person name="Hua S.X."/>
        </authorList>
    </citation>
    <scope>NUCLEOTIDE SEQUENCE [LARGE SCALE GENOMIC DNA]</scope>
    <source>
        <strain evidence="8 9">ATCC 200175</strain>
    </source>
</reference>
<dbReference type="HOGENOM" id="CLU_001570_2_2_1"/>
<dbReference type="Pfam" id="PF00067">
    <property type="entry name" value="p450"/>
    <property type="match status" value="1"/>
</dbReference>
<dbReference type="EMBL" id="KN821435">
    <property type="protein sequence ID" value="KIJ04881.1"/>
    <property type="molecule type" value="Genomic_DNA"/>
</dbReference>
<dbReference type="GO" id="GO:0005506">
    <property type="term" value="F:iron ion binding"/>
    <property type="evidence" value="ECO:0007669"/>
    <property type="project" value="InterPro"/>
</dbReference>
<accession>A0A0C9TC82</accession>
<keyword evidence="5" id="KW-0560">Oxidoreductase</keyword>
<dbReference type="SUPFAM" id="SSF48264">
    <property type="entry name" value="Cytochrome P450"/>
    <property type="match status" value="1"/>
</dbReference>
<name>A0A0C9TC82_PAXIN</name>
<dbReference type="OrthoDB" id="2789670at2759"/>
<dbReference type="InterPro" id="IPR001128">
    <property type="entry name" value="Cyt_P450"/>
</dbReference>
<dbReference type="AlphaFoldDB" id="A0A0C9TC82"/>
<dbReference type="GO" id="GO:0020037">
    <property type="term" value="F:heme binding"/>
    <property type="evidence" value="ECO:0007669"/>
    <property type="project" value="InterPro"/>
</dbReference>
<dbReference type="InterPro" id="IPR050364">
    <property type="entry name" value="Cytochrome_P450_fung"/>
</dbReference>
<feature type="non-terminal residue" evidence="8">
    <location>
        <position position="90"/>
    </location>
</feature>
<gene>
    <name evidence="8" type="ORF">PAXINDRAFT_54277</name>
</gene>
<evidence type="ECO:0000256" key="2">
    <source>
        <dbReference type="ARBA" id="ARBA00010617"/>
    </source>
</evidence>
<sequence>GNALSVDIEEPRKTYTAWKAAYGDVLYARLLDQEFVVLNSQSDAVELLERRSQIYSDRPFIATIDRYGFGFIFVFQGYDDHWRLCRRIVH</sequence>
<dbReference type="Proteomes" id="UP000053647">
    <property type="component" value="Unassembled WGS sequence"/>
</dbReference>
<evidence type="ECO:0000256" key="6">
    <source>
        <dbReference type="ARBA" id="ARBA00023004"/>
    </source>
</evidence>
<keyword evidence="3" id="KW-0349">Heme</keyword>
<evidence type="ECO:0000256" key="5">
    <source>
        <dbReference type="ARBA" id="ARBA00023002"/>
    </source>
</evidence>
<keyword evidence="6" id="KW-0408">Iron</keyword>
<dbReference type="Gene3D" id="1.10.630.10">
    <property type="entry name" value="Cytochrome P450"/>
    <property type="match status" value="1"/>
</dbReference>
<evidence type="ECO:0000256" key="3">
    <source>
        <dbReference type="ARBA" id="ARBA00022617"/>
    </source>
</evidence>
<comment type="similarity">
    <text evidence="2">Belongs to the cytochrome P450 family.</text>
</comment>
<evidence type="ECO:0000256" key="4">
    <source>
        <dbReference type="ARBA" id="ARBA00022723"/>
    </source>
</evidence>
<keyword evidence="4" id="KW-0479">Metal-binding</keyword>
<dbReference type="GO" id="GO:0004497">
    <property type="term" value="F:monooxygenase activity"/>
    <property type="evidence" value="ECO:0007669"/>
    <property type="project" value="UniProtKB-KW"/>
</dbReference>
<dbReference type="PANTHER" id="PTHR46300:SF9">
    <property type="entry name" value="P450, PUTATIVE-RELATED"/>
    <property type="match status" value="1"/>
</dbReference>
<evidence type="ECO:0000256" key="1">
    <source>
        <dbReference type="ARBA" id="ARBA00001971"/>
    </source>
</evidence>
<evidence type="ECO:0000256" key="7">
    <source>
        <dbReference type="ARBA" id="ARBA00023033"/>
    </source>
</evidence>
<keyword evidence="9" id="KW-1185">Reference proteome</keyword>
<feature type="non-terminal residue" evidence="8">
    <location>
        <position position="1"/>
    </location>
</feature>
<dbReference type="GO" id="GO:0016705">
    <property type="term" value="F:oxidoreductase activity, acting on paired donors, with incorporation or reduction of molecular oxygen"/>
    <property type="evidence" value="ECO:0007669"/>
    <property type="project" value="InterPro"/>
</dbReference>
<dbReference type="PANTHER" id="PTHR46300">
    <property type="entry name" value="P450, PUTATIVE (EUROFUNG)-RELATED-RELATED"/>
    <property type="match status" value="1"/>
</dbReference>
<keyword evidence="7" id="KW-0503">Monooxygenase</keyword>
<evidence type="ECO:0000313" key="9">
    <source>
        <dbReference type="Proteomes" id="UP000053647"/>
    </source>
</evidence>
<organism evidence="8 9">
    <name type="scientific">Paxillus involutus ATCC 200175</name>
    <dbReference type="NCBI Taxonomy" id="664439"/>
    <lineage>
        <taxon>Eukaryota</taxon>
        <taxon>Fungi</taxon>
        <taxon>Dikarya</taxon>
        <taxon>Basidiomycota</taxon>
        <taxon>Agaricomycotina</taxon>
        <taxon>Agaricomycetes</taxon>
        <taxon>Agaricomycetidae</taxon>
        <taxon>Boletales</taxon>
        <taxon>Paxilineae</taxon>
        <taxon>Paxillaceae</taxon>
        <taxon>Paxillus</taxon>
    </lineage>
</organism>
<reference evidence="9" key="2">
    <citation type="submission" date="2015-01" db="EMBL/GenBank/DDBJ databases">
        <title>Evolutionary Origins and Diversification of the Mycorrhizal Mutualists.</title>
        <authorList>
            <consortium name="DOE Joint Genome Institute"/>
            <consortium name="Mycorrhizal Genomics Consortium"/>
            <person name="Kohler A."/>
            <person name="Kuo A."/>
            <person name="Nagy L.G."/>
            <person name="Floudas D."/>
            <person name="Copeland A."/>
            <person name="Barry K.W."/>
            <person name="Cichocki N."/>
            <person name="Veneault-Fourrey C."/>
            <person name="LaButti K."/>
            <person name="Lindquist E.A."/>
            <person name="Lipzen A."/>
            <person name="Lundell T."/>
            <person name="Morin E."/>
            <person name="Murat C."/>
            <person name="Riley R."/>
            <person name="Ohm R."/>
            <person name="Sun H."/>
            <person name="Tunlid A."/>
            <person name="Henrissat B."/>
            <person name="Grigoriev I.V."/>
            <person name="Hibbett D.S."/>
            <person name="Martin F."/>
        </authorList>
    </citation>
    <scope>NUCLEOTIDE SEQUENCE [LARGE SCALE GENOMIC DNA]</scope>
    <source>
        <strain evidence="9">ATCC 200175</strain>
    </source>
</reference>
<evidence type="ECO:0000313" key="8">
    <source>
        <dbReference type="EMBL" id="KIJ04881.1"/>
    </source>
</evidence>